<accession>A0AAE0UF99</accession>
<reference evidence="4" key="1">
    <citation type="journal article" date="2023" name="Mol. Phylogenet. Evol.">
        <title>Genome-scale phylogeny and comparative genomics of the fungal order Sordariales.</title>
        <authorList>
            <person name="Hensen N."/>
            <person name="Bonometti L."/>
            <person name="Westerberg I."/>
            <person name="Brannstrom I.O."/>
            <person name="Guillou S."/>
            <person name="Cros-Aarteil S."/>
            <person name="Calhoun S."/>
            <person name="Haridas S."/>
            <person name="Kuo A."/>
            <person name="Mondo S."/>
            <person name="Pangilinan J."/>
            <person name="Riley R."/>
            <person name="LaButti K."/>
            <person name="Andreopoulos B."/>
            <person name="Lipzen A."/>
            <person name="Chen C."/>
            <person name="Yan M."/>
            <person name="Daum C."/>
            <person name="Ng V."/>
            <person name="Clum A."/>
            <person name="Steindorff A."/>
            <person name="Ohm R.A."/>
            <person name="Martin F."/>
            <person name="Silar P."/>
            <person name="Natvig D.O."/>
            <person name="Lalanne C."/>
            <person name="Gautier V."/>
            <person name="Ament-Velasquez S.L."/>
            <person name="Kruys A."/>
            <person name="Hutchinson M.I."/>
            <person name="Powell A.J."/>
            <person name="Barry K."/>
            <person name="Miller A.N."/>
            <person name="Grigoriev I.V."/>
            <person name="Debuchy R."/>
            <person name="Gladieux P."/>
            <person name="Hiltunen Thoren M."/>
            <person name="Johannesson H."/>
        </authorList>
    </citation>
    <scope>NUCLEOTIDE SEQUENCE</scope>
    <source>
        <strain evidence="4">FGSC 1904</strain>
    </source>
</reference>
<keyword evidence="2" id="KW-0732">Signal</keyword>
<feature type="signal peptide" evidence="2">
    <location>
        <begin position="1"/>
        <end position="24"/>
    </location>
</feature>
<feature type="chain" id="PRO_5041962607" evidence="2">
    <location>
        <begin position="25"/>
        <end position="931"/>
    </location>
</feature>
<name>A0AAE0UF99_SORBR</name>
<reference evidence="4" key="2">
    <citation type="submission" date="2023-07" db="EMBL/GenBank/DDBJ databases">
        <authorList>
            <consortium name="Lawrence Berkeley National Laboratory"/>
            <person name="Haridas S."/>
            <person name="Hensen N."/>
            <person name="Bonometti L."/>
            <person name="Westerberg I."/>
            <person name="Brannstrom I.O."/>
            <person name="Guillou S."/>
            <person name="Cros-Aarteil S."/>
            <person name="Calhoun S."/>
            <person name="Kuo A."/>
            <person name="Mondo S."/>
            <person name="Pangilinan J."/>
            <person name="Riley R."/>
            <person name="LaButti K."/>
            <person name="Andreopoulos B."/>
            <person name="Lipzen A."/>
            <person name="Chen C."/>
            <person name="Yanf M."/>
            <person name="Daum C."/>
            <person name="Ng V."/>
            <person name="Clum A."/>
            <person name="Steindorff A."/>
            <person name="Ohm R."/>
            <person name="Martin F."/>
            <person name="Silar P."/>
            <person name="Natvig D."/>
            <person name="Lalanne C."/>
            <person name="Gautier V."/>
            <person name="Ament-velasquez S.L."/>
            <person name="Kruys A."/>
            <person name="Hutchinson M.I."/>
            <person name="Powell A.J."/>
            <person name="Barry K."/>
            <person name="Miller A.N."/>
            <person name="Grigoriev I.V."/>
            <person name="Debuchy R."/>
            <person name="Gladieux P."/>
            <person name="Thoren M.H."/>
            <person name="Johannesson H."/>
        </authorList>
    </citation>
    <scope>NUCLEOTIDE SEQUENCE</scope>
    <source>
        <strain evidence="4">FGSC 1904</strain>
    </source>
</reference>
<dbReference type="CDD" id="cd23668">
    <property type="entry name" value="GH55_beta13glucanase-like"/>
    <property type="match status" value="1"/>
</dbReference>
<dbReference type="GO" id="GO:0016829">
    <property type="term" value="F:lyase activity"/>
    <property type="evidence" value="ECO:0007669"/>
    <property type="project" value="UniProtKB-KW"/>
</dbReference>
<evidence type="ECO:0000313" key="4">
    <source>
        <dbReference type="EMBL" id="KAK3401680.1"/>
    </source>
</evidence>
<dbReference type="FunFam" id="2.160.20.10:FF:000023">
    <property type="entry name" value="Exo-beta-1,3-glucanase Exg0"/>
    <property type="match status" value="1"/>
</dbReference>
<proteinExistence type="predicted"/>
<dbReference type="InterPro" id="IPR039279">
    <property type="entry name" value="QRT3-like"/>
</dbReference>
<organism evidence="4 5">
    <name type="scientific">Sordaria brevicollis</name>
    <dbReference type="NCBI Taxonomy" id="83679"/>
    <lineage>
        <taxon>Eukaryota</taxon>
        <taxon>Fungi</taxon>
        <taxon>Dikarya</taxon>
        <taxon>Ascomycota</taxon>
        <taxon>Pezizomycotina</taxon>
        <taxon>Sordariomycetes</taxon>
        <taxon>Sordariomycetidae</taxon>
        <taxon>Sordariales</taxon>
        <taxon>Sordariaceae</taxon>
        <taxon>Sordaria</taxon>
    </lineage>
</organism>
<sequence length="931" mass="99299">MRSHSFFPALIGLLPLVPGSGVVASPCHPHGPGKPGVGHAHPGSGGGSHNGGGHGHGAPGGHHGGGHGGSPGFPFPPFPHGNGTHGGFPPYNGNGSSPVTFTTTVTGDGYTTTVTVTTVTTATADITTTDVTDTTTTGTTITDTTTTTTTTTSTASPTACEDFWLENIAHRGLAPYAIPGYRVFRSVKDFGAVGDGINDDTDAINAAISSGNRCGPGCDGSTTTSALVYFPPGTYLVSRPIIDYYYTQIIGNARCRPIIKASSNFTARWVVDSNPYQNTGNLAWGSTNVFWRQITNFIIDMTAAPLRPAPDDSLAGIHWPSSQATSLTNIEFRMSTNPGAKQRGIFMESGSGGYLGDLTFIGGVIGLEVGNQQFTMRNMVFNNVQTAIRQIWSWGWTYQGVTINNCGVGFDFTSTALDPNVPATLGQYQVGSITILDSSISNTPIGIRIGNPSANDQRSVNNFIFENIALNNVPIAIQDDNVGGVNLPGTPTNTRIVAWGRGDEYTTASQNNTPGEPIDGTFAPFARPVSLVDSSTNRYYARSKPLYTELPASSFLSARAFGAVGNGATDDTNALNQLFAAAAEQGKVAWIDHGQYIVSRTVFIPPGTRITGEAYPQIVSAGEFFNDIANPQPVVRVGTAGGQEGTIEWSDTIVSTRGQQTGAIGIEYNLASAGAGQPSGMWDVHVRIGGFRGSNLQLAQCAKTPEINANNPAAINRDCIGAFMSMHITAPASGLYMENCWFWVADHDIEDEANNSQITVYVGRGLLIESRIGQIWLVGTGVEHHQMYEYQLYETNDIEMGQIQTESAYYQPNPDARFPFPVDQRFHDPVFQPGEDGWGLRIVNSGGIRTYGAGLYSFFNNYDQATCIPERNCQSKIVSIEGAQNDVVLYNLNTVGTTWMTTVNNNYIIPSADNIGMFVASVAYVHTPQLV</sequence>
<keyword evidence="5" id="KW-1185">Reference proteome</keyword>
<dbReference type="EMBL" id="JAUTDP010000002">
    <property type="protein sequence ID" value="KAK3401680.1"/>
    <property type="molecule type" value="Genomic_DNA"/>
</dbReference>
<protein>
    <submittedName>
        <fullName evidence="4">Pectate lyase superfamily protein-domain-containing protein</fullName>
    </submittedName>
</protein>
<dbReference type="AlphaFoldDB" id="A0AAE0UF99"/>
<dbReference type="PANTHER" id="PTHR33928:SF2">
    <property type="entry name" value="PECTATE LYASE SUPERFAMILY PROTEIN DOMAIN-CONTAINING PROTEIN-RELATED"/>
    <property type="match status" value="1"/>
</dbReference>
<feature type="compositionally biased region" description="Gly residues" evidence="1">
    <location>
        <begin position="43"/>
        <end position="71"/>
    </location>
</feature>
<dbReference type="InterPro" id="IPR011050">
    <property type="entry name" value="Pectin_lyase_fold/virulence"/>
</dbReference>
<feature type="region of interest" description="Disordered" evidence="1">
    <location>
        <begin position="27"/>
        <end position="95"/>
    </location>
</feature>
<gene>
    <name evidence="4" type="ORF">B0T20DRAFT_120573</name>
</gene>
<comment type="caution">
    <text evidence="4">The sequence shown here is derived from an EMBL/GenBank/DDBJ whole genome shotgun (WGS) entry which is preliminary data.</text>
</comment>
<keyword evidence="4" id="KW-0456">Lyase</keyword>
<evidence type="ECO:0000256" key="1">
    <source>
        <dbReference type="SAM" id="MobiDB-lite"/>
    </source>
</evidence>
<evidence type="ECO:0000259" key="3">
    <source>
        <dbReference type="Pfam" id="PF12708"/>
    </source>
</evidence>
<dbReference type="SUPFAM" id="SSF51126">
    <property type="entry name" value="Pectin lyase-like"/>
    <property type="match status" value="2"/>
</dbReference>
<dbReference type="Proteomes" id="UP001281003">
    <property type="component" value="Unassembled WGS sequence"/>
</dbReference>
<dbReference type="Pfam" id="PF12708">
    <property type="entry name" value="Pect-lyase_RHGA_epim"/>
    <property type="match status" value="2"/>
</dbReference>
<dbReference type="InterPro" id="IPR012334">
    <property type="entry name" value="Pectin_lyas_fold"/>
</dbReference>
<evidence type="ECO:0000256" key="2">
    <source>
        <dbReference type="SAM" id="SignalP"/>
    </source>
</evidence>
<feature type="domain" description="Rhamnogalacturonase A/B/Epimerase-like pectate lyase" evidence="3">
    <location>
        <begin position="184"/>
        <end position="411"/>
    </location>
</feature>
<dbReference type="GO" id="GO:0004650">
    <property type="term" value="F:polygalacturonase activity"/>
    <property type="evidence" value="ECO:0007669"/>
    <property type="project" value="InterPro"/>
</dbReference>
<evidence type="ECO:0000313" key="5">
    <source>
        <dbReference type="Proteomes" id="UP001281003"/>
    </source>
</evidence>
<dbReference type="InterPro" id="IPR024535">
    <property type="entry name" value="RHGA/B-epi-like_pectate_lyase"/>
</dbReference>
<dbReference type="Gene3D" id="2.160.20.10">
    <property type="entry name" value="Single-stranded right-handed beta-helix, Pectin lyase-like"/>
    <property type="match status" value="2"/>
</dbReference>
<feature type="domain" description="Rhamnogalacturonase A/B/Epimerase-like pectate lyase" evidence="3">
    <location>
        <begin position="555"/>
        <end position="625"/>
    </location>
</feature>
<dbReference type="PANTHER" id="PTHR33928">
    <property type="entry name" value="POLYGALACTURONASE QRT3"/>
    <property type="match status" value="1"/>
</dbReference>